<evidence type="ECO:0000313" key="21">
    <source>
        <dbReference type="EMBL" id="KAK6590203.1"/>
    </source>
</evidence>
<dbReference type="PROSITE" id="PS50014">
    <property type="entry name" value="BROMODOMAIN_2"/>
    <property type="match status" value="1"/>
</dbReference>
<accession>A0AAV9Y0F3</accession>
<dbReference type="InterPro" id="IPR036427">
    <property type="entry name" value="Bromodomain-like_sf"/>
</dbReference>
<keyword evidence="9" id="KW-0156">Chromatin regulator</keyword>
<evidence type="ECO:0000256" key="7">
    <source>
        <dbReference type="ARBA" id="ARBA00022771"/>
    </source>
</evidence>
<dbReference type="Pfam" id="PF00439">
    <property type="entry name" value="Bromodomain"/>
    <property type="match status" value="1"/>
</dbReference>
<feature type="domain" description="Bromo" evidence="17">
    <location>
        <begin position="638"/>
        <end position="690"/>
    </location>
</feature>
<dbReference type="CDD" id="cd04369">
    <property type="entry name" value="Bromodomain"/>
    <property type="match status" value="1"/>
</dbReference>
<dbReference type="GO" id="GO:0048188">
    <property type="term" value="C:Set1C/COMPASS complex"/>
    <property type="evidence" value="ECO:0007669"/>
    <property type="project" value="TreeGrafter"/>
</dbReference>
<dbReference type="GO" id="GO:0032259">
    <property type="term" value="P:methylation"/>
    <property type="evidence" value="ECO:0007669"/>
    <property type="project" value="UniProtKB-KW"/>
</dbReference>
<dbReference type="InterPro" id="IPR011011">
    <property type="entry name" value="Znf_FYVE_PHD"/>
</dbReference>
<evidence type="ECO:0000256" key="9">
    <source>
        <dbReference type="ARBA" id="ARBA00022853"/>
    </source>
</evidence>
<comment type="caution">
    <text evidence="21">The sequence shown here is derived from an EMBL/GenBank/DDBJ whole genome shotgun (WGS) entry which is preliminary data.</text>
</comment>
<comment type="catalytic activity">
    <reaction evidence="13">
        <text>N(6)-methyl-L-lysyl(4)-[histone H3] + S-adenosyl-L-methionine = N(6),N(6)-dimethyl-L-lysyl(4)-[histone H3] + S-adenosyl-L-homocysteine + H(+)</text>
        <dbReference type="Rhea" id="RHEA:60268"/>
        <dbReference type="Rhea" id="RHEA-COMP:15540"/>
        <dbReference type="Rhea" id="RHEA-COMP:15543"/>
        <dbReference type="ChEBI" id="CHEBI:15378"/>
        <dbReference type="ChEBI" id="CHEBI:57856"/>
        <dbReference type="ChEBI" id="CHEBI:59789"/>
        <dbReference type="ChEBI" id="CHEBI:61929"/>
        <dbReference type="ChEBI" id="CHEBI:61976"/>
    </reaction>
</comment>
<keyword evidence="22" id="KW-1185">Reference proteome</keyword>
<dbReference type="GO" id="GO:0140999">
    <property type="term" value="F:histone H3K4 trimethyltransferase activity"/>
    <property type="evidence" value="ECO:0007669"/>
    <property type="project" value="UniProtKB-EC"/>
</dbReference>
<evidence type="ECO:0000256" key="6">
    <source>
        <dbReference type="ARBA" id="ARBA00022723"/>
    </source>
</evidence>
<dbReference type="SUPFAM" id="SSF82199">
    <property type="entry name" value="SET domain"/>
    <property type="match status" value="1"/>
</dbReference>
<evidence type="ECO:0000259" key="20">
    <source>
        <dbReference type="PROSITE" id="PS50868"/>
    </source>
</evidence>
<feature type="domain" description="Post-SET" evidence="20">
    <location>
        <begin position="2085"/>
        <end position="2101"/>
    </location>
</feature>
<dbReference type="PROSITE" id="PS50280">
    <property type="entry name" value="SET"/>
    <property type="match status" value="1"/>
</dbReference>
<protein>
    <recommendedName>
        <fullName evidence="2">[histone H3]-lysine(4) N-trimethyltransferase</fullName>
        <ecNumber evidence="2">2.1.1.354</ecNumber>
    </recommendedName>
</protein>
<comment type="catalytic activity">
    <reaction evidence="14">
        <text>N(6),N(6)-dimethyl-L-lysyl(4)-[histone H3] + S-adenosyl-L-methionine = N(6),N(6),N(6)-trimethyl-L-lysyl(4)-[histone H3] + S-adenosyl-L-homocysteine + H(+)</text>
        <dbReference type="Rhea" id="RHEA:60272"/>
        <dbReference type="Rhea" id="RHEA-COMP:15537"/>
        <dbReference type="Rhea" id="RHEA-COMP:15540"/>
        <dbReference type="ChEBI" id="CHEBI:15378"/>
        <dbReference type="ChEBI" id="CHEBI:57856"/>
        <dbReference type="ChEBI" id="CHEBI:59789"/>
        <dbReference type="ChEBI" id="CHEBI:61961"/>
        <dbReference type="ChEBI" id="CHEBI:61976"/>
    </reaction>
</comment>
<dbReference type="PROSITE" id="PS50016">
    <property type="entry name" value="ZF_PHD_2"/>
    <property type="match status" value="1"/>
</dbReference>
<evidence type="ECO:0000256" key="15">
    <source>
        <dbReference type="PROSITE-ProRule" id="PRU00035"/>
    </source>
</evidence>
<evidence type="ECO:0000256" key="14">
    <source>
        <dbReference type="ARBA" id="ARBA00049129"/>
    </source>
</evidence>
<dbReference type="GO" id="GO:0008270">
    <property type="term" value="F:zinc ion binding"/>
    <property type="evidence" value="ECO:0007669"/>
    <property type="project" value="UniProtKB-KW"/>
</dbReference>
<evidence type="ECO:0000256" key="5">
    <source>
        <dbReference type="ARBA" id="ARBA00022691"/>
    </source>
</evidence>
<dbReference type="InterPro" id="IPR019787">
    <property type="entry name" value="Znf_PHD-finger"/>
</dbReference>
<dbReference type="SMART" id="SM00249">
    <property type="entry name" value="PHD"/>
    <property type="match status" value="4"/>
</dbReference>
<evidence type="ECO:0000259" key="18">
    <source>
        <dbReference type="PROSITE" id="PS50016"/>
    </source>
</evidence>
<comment type="catalytic activity">
    <reaction evidence="12">
        <text>L-lysyl(4)-[histone H3] + 3 S-adenosyl-L-methionine = N(6),N(6),N(6)-trimethyl-L-lysyl(4)-[histone H3] + 3 S-adenosyl-L-homocysteine + 3 H(+)</text>
        <dbReference type="Rhea" id="RHEA:60260"/>
        <dbReference type="Rhea" id="RHEA-COMP:15537"/>
        <dbReference type="Rhea" id="RHEA-COMP:15547"/>
        <dbReference type="ChEBI" id="CHEBI:15378"/>
        <dbReference type="ChEBI" id="CHEBI:29969"/>
        <dbReference type="ChEBI" id="CHEBI:57856"/>
        <dbReference type="ChEBI" id="CHEBI:59789"/>
        <dbReference type="ChEBI" id="CHEBI:61961"/>
        <dbReference type="EC" id="2.1.1.354"/>
    </reaction>
</comment>
<proteinExistence type="predicted"/>
<evidence type="ECO:0000259" key="19">
    <source>
        <dbReference type="PROSITE" id="PS50280"/>
    </source>
</evidence>
<evidence type="ECO:0000256" key="3">
    <source>
        <dbReference type="ARBA" id="ARBA00022603"/>
    </source>
</evidence>
<dbReference type="PROSITE" id="PS50868">
    <property type="entry name" value="POST_SET"/>
    <property type="match status" value="1"/>
</dbReference>
<dbReference type="SUPFAM" id="SSF57903">
    <property type="entry name" value="FYVE/PHD zinc finger"/>
    <property type="match status" value="1"/>
</dbReference>
<feature type="domain" description="SET" evidence="19">
    <location>
        <begin position="1957"/>
        <end position="2077"/>
    </location>
</feature>
<dbReference type="PANTHER" id="PTHR45814:SF2">
    <property type="entry name" value="HISTONE-LYSINE N-METHYLTRANSFERASE SETD1"/>
    <property type="match status" value="1"/>
</dbReference>
<evidence type="ECO:0000256" key="16">
    <source>
        <dbReference type="PROSITE-ProRule" id="PRU00146"/>
    </source>
</evidence>
<dbReference type="SMART" id="SM00508">
    <property type="entry name" value="PostSET"/>
    <property type="match status" value="1"/>
</dbReference>
<comment type="subcellular location">
    <subcellularLocation>
        <location evidence="1">Nucleus</location>
    </subcellularLocation>
</comment>
<dbReference type="EC" id="2.1.1.354" evidence="2"/>
<dbReference type="InterPro" id="IPR013083">
    <property type="entry name" value="Znf_RING/FYVE/PHD"/>
</dbReference>
<keyword evidence="11" id="KW-0539">Nucleus</keyword>
<feature type="domain" description="PHD-type" evidence="18">
    <location>
        <begin position="548"/>
        <end position="606"/>
    </location>
</feature>
<dbReference type="InterPro" id="IPR046341">
    <property type="entry name" value="SET_dom_sf"/>
</dbReference>
<keyword evidence="7 16" id="KW-0863">Zinc-finger</keyword>
<evidence type="ECO:0000256" key="1">
    <source>
        <dbReference type="ARBA" id="ARBA00004123"/>
    </source>
</evidence>
<name>A0AAV9Y0F3_9CRYT</name>
<keyword evidence="5" id="KW-0949">S-adenosyl-L-methionine</keyword>
<gene>
    <name evidence="21" type="ORF">RS030_172660</name>
</gene>
<evidence type="ECO:0000256" key="11">
    <source>
        <dbReference type="ARBA" id="ARBA00023242"/>
    </source>
</evidence>
<sequence length="2101" mass="244739">MTNKNLKKLNRKNNCCKYGRRTNTGECGKKRKKDISETYDIGKSPCLNYSTKSGKDEGLMDIFVSKSYTEKKLIKLNPVIVKNQRDGFKYIGFRCRVAVSMNKIRKPENNLCSSFNWVEGVIKYWDPKFKLFFIHFILAPSINTYSDSNIPMNEWKHLVTQYNSPPAESVIHDLKLSPYALDRGWFSANPSTLKYYGDNLIIVPTPKTKKKCKEYKQNIFVCAKCNSRIVNDSFVSCSICKDIYHRECKTVNENSIQDLKDNRTKCIRKYCNPTEFKLIEIAKDHCNYLKEMKKKLNNSLPSSSFEALNVMKAELNETQIPFDLVNIEEIERIIPFEVKKIILENYNLPHAIIRKMLSKLPNKIGISIGDHQIKLLCRNYRYNKRNDSRYTIDKAIKDDIDQTKVTIESGHFSPKNNLTDAENTIKEANETEFRCRDCMTCIYCNNSLLNEIPILLKPNELPNRSILYTQIPTKIQDFVVCSICGICFHGCCANLFIPPLLLGGDYFKCSNCCICLHCGYRDVGFIDCASWDSTFTTCIRCCKGLEKGQFCSICKKVWSFSWEGQWLKCDICSFWVHYECDQELDKPMEYYSKNNNSYSCPVCRSQDNKVKFQRILDNITFLDKNKDFSLIPPPTYHNYWKVVKTPIDMVTIQRKLDDNHYETNKFLFIEDIYRMIHNAQISHMPNHRIYRSALNILKKTNRLYKLLFGEDSLDSFYKNISSNHDSITLSLREVANKFLNGGIDDSKICTLNNDFFNNDKLHISTKSEHSMDDFIRSNIIDKFNFLFSEREIHLNECRTKQLFKLNNCHELNKILIDLSKSSNRAFNNPNSICTKCGEQVDEAFVANNGENQCNSCTRCCHCKIFMSRQSIPTVACSACNKKIHYSCLWQESSNNKNSHFKNVKNNILKICGINNKDIEDNKDFECLWKLYSSFASPNKSTALINTPLTAISGRGYYQYISGNIYICNECDENLTENIFIKENLKLNTIIRENIFNIQNILKMILSKEDDKIRLNPLLKKIIHILVDTNLDDTFFINTNNGNVIICNICSIVFYCKDFTDLEELAFQRELCTSSFNFTCSGCRSNVLNMDNLYGPFPPVLNTLISTSQFRIKFSKDIHLIASLILNLLFSSVANTVKMVLNEADIVKLRKDIIKKYLKSKYSITTADNIRRSSLIQWYLYYIQQNRVFDFSKIAREYLQCFYKEQIGKEVEELIVKNTLSLIVNSIENMVLSNKHEADNFINNAFHDTEFINRLNSYLILFIKENQTMGKLGTNFLNYQSFIDVKTFTDIENSFRDFYSNYHLFDKCDHEQLETNKLKNEIMNGLSLIKNQIMIEYKNINANSIFTILYYLILHHFKKESTSGDLCHYCGITSNILLGDLLTNTKINNIKIHKECILWSLPFSLEPILNNIGMGYESKFEVKEKKDTYIPKFSTFGKVSWPVVRNPILIDTNDILITISDMNILKCELCSIFGATIKCSGNDTCFKYYHLDCLFNHYFKGQVENYFNFSSSYITLEAPENSINSVNIRMKYRRVWCEECWPIYKKIIEPKSDITEGLTGGIMHNFSKLLFIDIRFINEPQILETSPTIHIDEEVTCDFLGNLINKLDKMAPSNNSISRLKLFLQKIANSNTVKEPFVSNNSVLVLNSGEIEDEKNIIQCNSEILFVPNNYSSIRIWRSPIIFNNIFCINQDFTVLHCSITKYGSSIEFQIDWVPDQRFKDSIIKFLKLKNEYNESEMYFNAGANLKDIFLFRIPLLRGFNIERLYSSFLKLMRINGGSSNNEINYLICPKSLIYSIGSTENQTLFNDTIFSDGKRDSYYAYLFFGVREEFIYKNLKAKMYKFYLNKFISIIYYSNFAIDILHPEIWTSHRHRNFDLKNQRNLVYDYSLLGRNESKRVEIDREKFAIIFENENTDLENSEIMNITSSHSQDTRKKKLKVEDMAPSMLYRYLDSFPYDKRLEIKKSSIHGYGLFAKETINPGEPIIEYVGELIRNSIADKRENFYNSEDNWDGSCYMFRLDETRVIDATNIGNHARFMNHSCDPNSFCKVINIDSDNKHIVVFSKKLIEKDEEITYDYQFNVEEASEKILCHCGSNNCLGRMN</sequence>
<keyword evidence="6" id="KW-0479">Metal-binding</keyword>
<reference evidence="21 22" key="1">
    <citation type="submission" date="2023-10" db="EMBL/GenBank/DDBJ databases">
        <title>Comparative genomics analysis reveals potential genetic determinants of host preference in Cryptosporidium xiaoi.</title>
        <authorList>
            <person name="Xiao L."/>
            <person name="Li J."/>
        </authorList>
    </citation>
    <scope>NUCLEOTIDE SEQUENCE [LARGE SCALE GENOMIC DNA]</scope>
    <source>
        <strain evidence="21 22">52996</strain>
    </source>
</reference>
<keyword evidence="8" id="KW-0862">Zinc</keyword>
<evidence type="ECO:0000313" key="22">
    <source>
        <dbReference type="Proteomes" id="UP001311799"/>
    </source>
</evidence>
<dbReference type="CDD" id="cd10518">
    <property type="entry name" value="SET_SETD1-like"/>
    <property type="match status" value="1"/>
</dbReference>
<dbReference type="PANTHER" id="PTHR45814">
    <property type="entry name" value="HISTONE-LYSINE N-METHYLTRANSFERASE SETD1"/>
    <property type="match status" value="1"/>
</dbReference>
<dbReference type="Pfam" id="PF00856">
    <property type="entry name" value="SET"/>
    <property type="match status" value="1"/>
</dbReference>
<dbReference type="Gene3D" id="2.170.270.10">
    <property type="entry name" value="SET domain"/>
    <property type="match status" value="1"/>
</dbReference>
<evidence type="ECO:0000256" key="10">
    <source>
        <dbReference type="ARBA" id="ARBA00023117"/>
    </source>
</evidence>
<dbReference type="SUPFAM" id="SSF47370">
    <property type="entry name" value="Bromodomain"/>
    <property type="match status" value="1"/>
</dbReference>
<dbReference type="InterPro" id="IPR003616">
    <property type="entry name" value="Post-SET_dom"/>
</dbReference>
<dbReference type="SMART" id="SM00297">
    <property type="entry name" value="BROMO"/>
    <property type="match status" value="1"/>
</dbReference>
<organism evidence="21 22">
    <name type="scientific">Cryptosporidium xiaoi</name>
    <dbReference type="NCBI Taxonomy" id="659607"/>
    <lineage>
        <taxon>Eukaryota</taxon>
        <taxon>Sar</taxon>
        <taxon>Alveolata</taxon>
        <taxon>Apicomplexa</taxon>
        <taxon>Conoidasida</taxon>
        <taxon>Coccidia</taxon>
        <taxon>Eucoccidiorida</taxon>
        <taxon>Eimeriorina</taxon>
        <taxon>Cryptosporidiidae</taxon>
        <taxon>Cryptosporidium</taxon>
    </lineage>
</organism>
<dbReference type="Proteomes" id="UP001311799">
    <property type="component" value="Unassembled WGS sequence"/>
</dbReference>
<keyword evidence="10 15" id="KW-0103">Bromodomain</keyword>
<evidence type="ECO:0000256" key="4">
    <source>
        <dbReference type="ARBA" id="ARBA00022679"/>
    </source>
</evidence>
<keyword evidence="3" id="KW-0489">Methyltransferase</keyword>
<evidence type="ECO:0000256" key="13">
    <source>
        <dbReference type="ARBA" id="ARBA00047583"/>
    </source>
</evidence>
<evidence type="ECO:0000256" key="8">
    <source>
        <dbReference type="ARBA" id="ARBA00022833"/>
    </source>
</evidence>
<dbReference type="InterPro" id="IPR044570">
    <property type="entry name" value="Set1-like"/>
</dbReference>
<evidence type="ECO:0000256" key="2">
    <source>
        <dbReference type="ARBA" id="ARBA00012182"/>
    </source>
</evidence>
<dbReference type="EMBL" id="JAWDEY010000008">
    <property type="protein sequence ID" value="KAK6590203.1"/>
    <property type="molecule type" value="Genomic_DNA"/>
</dbReference>
<dbReference type="Gene3D" id="3.30.40.10">
    <property type="entry name" value="Zinc/RING finger domain, C3HC4 (zinc finger)"/>
    <property type="match status" value="1"/>
</dbReference>
<dbReference type="SMART" id="SM00317">
    <property type="entry name" value="SET"/>
    <property type="match status" value="1"/>
</dbReference>
<dbReference type="InterPro" id="IPR001487">
    <property type="entry name" value="Bromodomain"/>
</dbReference>
<dbReference type="InterPro" id="IPR001965">
    <property type="entry name" value="Znf_PHD"/>
</dbReference>
<evidence type="ECO:0000256" key="12">
    <source>
        <dbReference type="ARBA" id="ARBA00047571"/>
    </source>
</evidence>
<keyword evidence="4" id="KW-0808">Transferase</keyword>
<evidence type="ECO:0000259" key="17">
    <source>
        <dbReference type="PROSITE" id="PS50014"/>
    </source>
</evidence>
<dbReference type="InterPro" id="IPR001214">
    <property type="entry name" value="SET_dom"/>
</dbReference>
<dbReference type="Gene3D" id="1.20.920.10">
    <property type="entry name" value="Bromodomain-like"/>
    <property type="match status" value="1"/>
</dbReference>